<evidence type="ECO:0000256" key="10">
    <source>
        <dbReference type="RuleBase" id="RU362071"/>
    </source>
</evidence>
<dbReference type="EMBL" id="FQZM01000017">
    <property type="protein sequence ID" value="SHJ01908.1"/>
    <property type="molecule type" value="Genomic_DNA"/>
</dbReference>
<keyword evidence="11" id="KW-0966">Cell projection</keyword>
<name>A0A1M6FW27_9FIRM</name>
<keyword evidence="12" id="KW-1185">Reference proteome</keyword>
<dbReference type="GO" id="GO:0044780">
    <property type="term" value="P:bacterial-type flagellum assembly"/>
    <property type="evidence" value="ECO:0007669"/>
    <property type="project" value="UniProtKB-UniRule"/>
</dbReference>
<dbReference type="NCBIfam" id="TIGR01400">
    <property type="entry name" value="fliR"/>
    <property type="match status" value="1"/>
</dbReference>
<keyword evidence="6 10" id="KW-1133">Transmembrane helix</keyword>
<feature type="transmembrane region" description="Helical" evidence="10">
    <location>
        <begin position="212"/>
        <end position="236"/>
    </location>
</feature>
<evidence type="ECO:0000313" key="11">
    <source>
        <dbReference type="EMBL" id="SHJ01908.1"/>
    </source>
</evidence>
<dbReference type="GO" id="GO:0009425">
    <property type="term" value="C:bacterial-type flagellum basal body"/>
    <property type="evidence" value="ECO:0007669"/>
    <property type="project" value="UniProtKB-SubCell"/>
</dbReference>
<dbReference type="PRINTS" id="PR00953">
    <property type="entry name" value="TYPE3IMRPROT"/>
</dbReference>
<dbReference type="STRING" id="1121432.SAMN02745219_01571"/>
<keyword evidence="8 10" id="KW-0975">Bacterial flagellum</keyword>
<dbReference type="InterPro" id="IPR002010">
    <property type="entry name" value="T3SS_IM_R"/>
</dbReference>
<dbReference type="RefSeq" id="WP_072868619.1">
    <property type="nucleotide sequence ID" value="NZ_FQZM01000017.1"/>
</dbReference>
<evidence type="ECO:0000256" key="2">
    <source>
        <dbReference type="ARBA" id="ARBA00009772"/>
    </source>
</evidence>
<evidence type="ECO:0000256" key="5">
    <source>
        <dbReference type="ARBA" id="ARBA00022692"/>
    </source>
</evidence>
<comment type="subcellular location">
    <subcellularLocation>
        <location evidence="10">Cell membrane</location>
        <topology evidence="10">Multi-pass membrane protein</topology>
    </subcellularLocation>
    <subcellularLocation>
        <location evidence="10">Bacterial flagellum basal body</location>
    </subcellularLocation>
</comment>
<keyword evidence="7 10" id="KW-0472">Membrane</keyword>
<dbReference type="GO" id="GO:0005886">
    <property type="term" value="C:plasma membrane"/>
    <property type="evidence" value="ECO:0007669"/>
    <property type="project" value="UniProtKB-SubCell"/>
</dbReference>
<organism evidence="11 12">
    <name type="scientific">Desulfofundulus thermosubterraneus DSM 16057</name>
    <dbReference type="NCBI Taxonomy" id="1121432"/>
    <lineage>
        <taxon>Bacteria</taxon>
        <taxon>Bacillati</taxon>
        <taxon>Bacillota</taxon>
        <taxon>Clostridia</taxon>
        <taxon>Eubacteriales</taxon>
        <taxon>Peptococcaceae</taxon>
        <taxon>Desulfofundulus</taxon>
    </lineage>
</organism>
<dbReference type="InterPro" id="IPR006303">
    <property type="entry name" value="FliR"/>
</dbReference>
<dbReference type="Proteomes" id="UP000184529">
    <property type="component" value="Unassembled WGS sequence"/>
</dbReference>
<protein>
    <recommendedName>
        <fullName evidence="3 9">Flagellar biosynthetic protein FliR</fullName>
    </recommendedName>
</protein>
<dbReference type="PANTHER" id="PTHR30065">
    <property type="entry name" value="FLAGELLAR BIOSYNTHETIC PROTEIN FLIR"/>
    <property type="match status" value="1"/>
</dbReference>
<dbReference type="AlphaFoldDB" id="A0A1M6FW27"/>
<dbReference type="PANTHER" id="PTHR30065:SF1">
    <property type="entry name" value="SURFACE PRESENTATION OF ANTIGENS PROTEIN SPAR"/>
    <property type="match status" value="1"/>
</dbReference>
<evidence type="ECO:0000313" key="12">
    <source>
        <dbReference type="Proteomes" id="UP000184529"/>
    </source>
</evidence>
<feature type="transmembrane region" description="Helical" evidence="10">
    <location>
        <begin position="36"/>
        <end position="55"/>
    </location>
</feature>
<keyword evidence="11" id="KW-0969">Cilium</keyword>
<feature type="transmembrane region" description="Helical" evidence="10">
    <location>
        <begin position="75"/>
        <end position="94"/>
    </location>
</feature>
<evidence type="ECO:0000256" key="9">
    <source>
        <dbReference type="NCBIfam" id="TIGR01400"/>
    </source>
</evidence>
<gene>
    <name evidence="11" type="ORF">SAMN02745219_01571</name>
</gene>
<evidence type="ECO:0000256" key="8">
    <source>
        <dbReference type="ARBA" id="ARBA00023143"/>
    </source>
</evidence>
<accession>A0A1M6FW27</accession>
<sequence>MLNYEAVVTFILIFVRASAFLAAGPLFFFPNVPRSFKAFMAFVLAVVLFPVVPGVKPDFPGGLLGFALAAAEEAGVGLVLGFIASLVFQSLAMAGQIMDIQMGFFMANLFDPAMGHQATISSRFLYLLGMVLFLILDGHHVLIAGLARSYELVPLTGTALDGTTTLAVVKIFARMAALAVQIAAPVVAVVLIIDICLGLLGRTAPEMNIFMLGFPLKIALGILTLSVMVPLFGVVFRAMVRMMEQDLYTVIRGLSG</sequence>
<feature type="transmembrane region" description="Helical" evidence="10">
    <location>
        <begin position="176"/>
        <end position="200"/>
    </location>
</feature>
<keyword evidence="5 10" id="KW-0812">Transmembrane</keyword>
<evidence type="ECO:0000256" key="3">
    <source>
        <dbReference type="ARBA" id="ARBA00021717"/>
    </source>
</evidence>
<feature type="transmembrane region" description="Helical" evidence="10">
    <location>
        <begin position="6"/>
        <end position="29"/>
    </location>
</feature>
<comment type="function">
    <text evidence="1 10">Role in flagellar biosynthesis.</text>
</comment>
<comment type="similarity">
    <text evidence="2 10">Belongs to the FliR/MopE/SpaR family.</text>
</comment>
<keyword evidence="11" id="KW-0282">Flagellum</keyword>
<feature type="transmembrane region" description="Helical" evidence="10">
    <location>
        <begin position="124"/>
        <end position="146"/>
    </location>
</feature>
<reference evidence="12" key="1">
    <citation type="submission" date="2016-11" db="EMBL/GenBank/DDBJ databases">
        <authorList>
            <person name="Varghese N."/>
            <person name="Submissions S."/>
        </authorList>
    </citation>
    <scope>NUCLEOTIDE SEQUENCE [LARGE SCALE GENOMIC DNA]</scope>
    <source>
        <strain evidence="12">DSM 16057</strain>
    </source>
</reference>
<dbReference type="OrthoDB" id="9807748at2"/>
<dbReference type="Pfam" id="PF01311">
    <property type="entry name" value="Bac_export_1"/>
    <property type="match status" value="1"/>
</dbReference>
<keyword evidence="4 10" id="KW-1003">Cell membrane</keyword>
<evidence type="ECO:0000256" key="7">
    <source>
        <dbReference type="ARBA" id="ARBA00023136"/>
    </source>
</evidence>
<dbReference type="GO" id="GO:0006605">
    <property type="term" value="P:protein targeting"/>
    <property type="evidence" value="ECO:0007669"/>
    <property type="project" value="UniProtKB-UniRule"/>
</dbReference>
<proteinExistence type="inferred from homology"/>
<evidence type="ECO:0000256" key="6">
    <source>
        <dbReference type="ARBA" id="ARBA00022989"/>
    </source>
</evidence>
<evidence type="ECO:0000256" key="1">
    <source>
        <dbReference type="ARBA" id="ARBA00002578"/>
    </source>
</evidence>
<evidence type="ECO:0000256" key="4">
    <source>
        <dbReference type="ARBA" id="ARBA00022475"/>
    </source>
</evidence>